<accession>A0A077RZ50</accession>
<dbReference type="InterPro" id="IPR001563">
    <property type="entry name" value="Peptidase_S10"/>
</dbReference>
<dbReference type="AlphaFoldDB" id="A0A077RZ50"/>
<evidence type="ECO:0000313" key="3">
    <source>
        <dbReference type="EMBL" id="CDM86348.1"/>
    </source>
</evidence>
<dbReference type="Pfam" id="PF00450">
    <property type="entry name" value="Peptidase_S10"/>
    <property type="match status" value="1"/>
</dbReference>
<sequence>MITVVVSSMEEEEEGGGGGRGRAAPGAVCAWPWRRSGEGGVGWCSPRPEGDLVTGLPGQPEVGFKHYAGYVDVGTGGDKALFYWFFEAEKGPEKKPLMLWDMAQRRFFVFVTPLLYGRRLHGTQEGAKEMLDQGVEALQAEEHIAADAGGRAGEPRIGGSADWCFYGEIGCPCLVFLCILVCL</sequence>
<dbReference type="HOGENOM" id="CLU_126826_0_0_1"/>
<name>A0A077RZ50_WHEAT</name>
<dbReference type="GO" id="GO:0004185">
    <property type="term" value="F:serine-type carboxypeptidase activity"/>
    <property type="evidence" value="ECO:0007669"/>
    <property type="project" value="InterPro"/>
</dbReference>
<reference evidence="3" key="1">
    <citation type="journal article" date="2014" name="Science">
        <title>Structural and functional partitioning of bread wheat chromosome 3B.</title>
        <authorList>
            <person name="Choulet F."/>
            <person name="Alberti A."/>
            <person name="Theil S."/>
            <person name="Glover N."/>
            <person name="Barbe V."/>
            <person name="Daron J."/>
            <person name="Pingault L."/>
            <person name="Sourdille P."/>
            <person name="Couloux A."/>
            <person name="Paux E."/>
            <person name="Leroy P."/>
            <person name="Mangenot S."/>
            <person name="Guilhot N."/>
            <person name="Le Gouis J."/>
            <person name="Balfourier F."/>
            <person name="Alaux M."/>
            <person name="Jamilloux V."/>
            <person name="Poulain J."/>
            <person name="Durand C."/>
            <person name="Bellec A."/>
            <person name="Gaspin C."/>
            <person name="Safar J."/>
            <person name="Dolezel J."/>
            <person name="Rogers J."/>
            <person name="Vandepoele K."/>
            <person name="Aury J.M."/>
            <person name="Mayer K."/>
            <person name="Berges H."/>
            <person name="Quesneville H."/>
            <person name="Wincker P."/>
            <person name="Feuillet C."/>
        </authorList>
    </citation>
    <scope>NUCLEOTIDE SEQUENCE</scope>
</reference>
<dbReference type="EMBL" id="HG670306">
    <property type="protein sequence ID" value="CDM86348.1"/>
    <property type="molecule type" value="Genomic_DNA"/>
</dbReference>
<feature type="region of interest" description="Disordered" evidence="2">
    <location>
        <begin position="1"/>
        <end position="23"/>
    </location>
</feature>
<evidence type="ECO:0000256" key="1">
    <source>
        <dbReference type="ARBA" id="ARBA00009431"/>
    </source>
</evidence>
<dbReference type="SUPFAM" id="SSF53474">
    <property type="entry name" value="alpha/beta-Hydrolases"/>
    <property type="match status" value="1"/>
</dbReference>
<gene>
    <name evidence="3" type="ORF">TRAES_3BF061800010CFD_c1</name>
</gene>
<dbReference type="GO" id="GO:0006508">
    <property type="term" value="P:proteolysis"/>
    <property type="evidence" value="ECO:0007669"/>
    <property type="project" value="InterPro"/>
</dbReference>
<dbReference type="InterPro" id="IPR029058">
    <property type="entry name" value="AB_hydrolase_fold"/>
</dbReference>
<comment type="similarity">
    <text evidence="1">Belongs to the peptidase S10 family.</text>
</comment>
<organism evidence="3">
    <name type="scientific">Triticum aestivum</name>
    <name type="common">Wheat</name>
    <dbReference type="NCBI Taxonomy" id="4565"/>
    <lineage>
        <taxon>Eukaryota</taxon>
        <taxon>Viridiplantae</taxon>
        <taxon>Streptophyta</taxon>
        <taxon>Embryophyta</taxon>
        <taxon>Tracheophyta</taxon>
        <taxon>Spermatophyta</taxon>
        <taxon>Magnoliopsida</taxon>
        <taxon>Liliopsida</taxon>
        <taxon>Poales</taxon>
        <taxon>Poaceae</taxon>
        <taxon>BOP clade</taxon>
        <taxon>Pooideae</taxon>
        <taxon>Triticodae</taxon>
        <taxon>Triticeae</taxon>
        <taxon>Triticinae</taxon>
        <taxon>Triticum</taxon>
    </lineage>
</organism>
<dbReference type="Gene3D" id="3.40.50.1820">
    <property type="entry name" value="alpha/beta hydrolase"/>
    <property type="match status" value="1"/>
</dbReference>
<proteinExistence type="inferred from homology"/>
<protein>
    <submittedName>
        <fullName evidence="3">Uncharacterized protein</fullName>
    </submittedName>
</protein>
<evidence type="ECO:0000256" key="2">
    <source>
        <dbReference type="SAM" id="MobiDB-lite"/>
    </source>
</evidence>